<keyword evidence="2" id="KW-1133">Transmembrane helix</keyword>
<dbReference type="PANTHER" id="PTHR22911:SF79">
    <property type="entry name" value="MOBA-LIKE NTP TRANSFERASE DOMAIN-CONTAINING PROTEIN"/>
    <property type="match status" value="1"/>
</dbReference>
<feature type="transmembrane region" description="Helical" evidence="2">
    <location>
        <begin position="194"/>
        <end position="212"/>
    </location>
</feature>
<dbReference type="EMBL" id="JELX01004228">
    <property type="protein sequence ID" value="KYF49606.1"/>
    <property type="molecule type" value="Genomic_DNA"/>
</dbReference>
<feature type="transmembrane region" description="Helical" evidence="2">
    <location>
        <begin position="59"/>
        <end position="76"/>
    </location>
</feature>
<dbReference type="PANTHER" id="PTHR22911">
    <property type="entry name" value="ACYL-MALONYL CONDENSING ENZYME-RELATED"/>
    <property type="match status" value="1"/>
</dbReference>
<evidence type="ECO:0000256" key="2">
    <source>
        <dbReference type="SAM" id="Phobius"/>
    </source>
</evidence>
<protein>
    <recommendedName>
        <fullName evidence="3">EamA domain-containing protein</fullName>
    </recommendedName>
</protein>
<gene>
    <name evidence="4" type="ORF">BE04_21670</name>
</gene>
<dbReference type="InterPro" id="IPR037185">
    <property type="entry name" value="EmrE-like"/>
</dbReference>
<feature type="transmembrane region" description="Helical" evidence="2">
    <location>
        <begin position="29"/>
        <end position="47"/>
    </location>
</feature>
<feature type="domain" description="EamA" evidence="3">
    <location>
        <begin position="137"/>
        <end position="263"/>
    </location>
</feature>
<feature type="transmembrane region" description="Helical" evidence="2">
    <location>
        <begin position="249"/>
        <end position="267"/>
    </location>
</feature>
<dbReference type="Proteomes" id="UP000075604">
    <property type="component" value="Unassembled WGS sequence"/>
</dbReference>
<feature type="transmembrane region" description="Helical" evidence="2">
    <location>
        <begin position="140"/>
        <end position="159"/>
    </location>
</feature>
<dbReference type="Pfam" id="PF00892">
    <property type="entry name" value="EamA"/>
    <property type="match status" value="2"/>
</dbReference>
<dbReference type="GO" id="GO:0016020">
    <property type="term" value="C:membrane"/>
    <property type="evidence" value="ECO:0007669"/>
    <property type="project" value="InterPro"/>
</dbReference>
<sequence>MVRSRLMILAAAVLWSTGGAAIKLISLDGWQIIAGRALIAALTLGLVMPGARRWPSRRALGAAALYAVTMVLFVLATKLTTAANAIFLQSTSPVYVLLLSPRLLGERPSRNEKLAVPVFLLGLGLFFVDQLSAGQLLGNALALLSGLACGLCLMSFRALPDDHAAVLVSGNLLACLCALPMALAGAARPGLADLALLMFLGTVQIGLSYALFSRGVRHTPAVEASLLALVEPVLNPLWALLFVGERPGLWATVGGAIILGATVWRTLQVARAAPPRAPLPSQNPARRRDGAKW</sequence>
<evidence type="ECO:0000259" key="3">
    <source>
        <dbReference type="Pfam" id="PF00892"/>
    </source>
</evidence>
<reference evidence="4 5" key="1">
    <citation type="submission" date="2014-02" db="EMBL/GenBank/DDBJ databases">
        <title>The small core and large imbalanced accessory genome model reveals a collaborative survival strategy of Sorangium cellulosum strains in nature.</title>
        <authorList>
            <person name="Han K."/>
            <person name="Peng R."/>
            <person name="Blom J."/>
            <person name="Li Y.-Z."/>
        </authorList>
    </citation>
    <scope>NUCLEOTIDE SEQUENCE [LARGE SCALE GENOMIC DNA]</scope>
    <source>
        <strain evidence="4 5">So0157-18</strain>
    </source>
</reference>
<feature type="transmembrane region" description="Helical" evidence="2">
    <location>
        <begin position="166"/>
        <end position="188"/>
    </location>
</feature>
<feature type="region of interest" description="Disordered" evidence="1">
    <location>
        <begin position="274"/>
        <end position="293"/>
    </location>
</feature>
<dbReference type="AlphaFoldDB" id="A0A150P2F9"/>
<feature type="transmembrane region" description="Helical" evidence="2">
    <location>
        <begin position="224"/>
        <end position="243"/>
    </location>
</feature>
<organism evidence="4 5">
    <name type="scientific">Sorangium cellulosum</name>
    <name type="common">Polyangium cellulosum</name>
    <dbReference type="NCBI Taxonomy" id="56"/>
    <lineage>
        <taxon>Bacteria</taxon>
        <taxon>Pseudomonadati</taxon>
        <taxon>Myxococcota</taxon>
        <taxon>Polyangia</taxon>
        <taxon>Polyangiales</taxon>
        <taxon>Polyangiaceae</taxon>
        <taxon>Sorangium</taxon>
    </lineage>
</organism>
<dbReference type="InterPro" id="IPR000620">
    <property type="entry name" value="EamA_dom"/>
</dbReference>
<comment type="caution">
    <text evidence="4">The sequence shown here is derived from an EMBL/GenBank/DDBJ whole genome shotgun (WGS) entry which is preliminary data.</text>
</comment>
<keyword evidence="2" id="KW-0472">Membrane</keyword>
<accession>A0A150P2F9</accession>
<feature type="domain" description="EamA" evidence="3">
    <location>
        <begin position="6"/>
        <end position="126"/>
    </location>
</feature>
<name>A0A150P2F9_SORCE</name>
<proteinExistence type="predicted"/>
<evidence type="ECO:0000256" key="1">
    <source>
        <dbReference type="SAM" id="MobiDB-lite"/>
    </source>
</evidence>
<evidence type="ECO:0000313" key="5">
    <source>
        <dbReference type="Proteomes" id="UP000075604"/>
    </source>
</evidence>
<evidence type="ECO:0000313" key="4">
    <source>
        <dbReference type="EMBL" id="KYF49606.1"/>
    </source>
</evidence>
<dbReference type="SUPFAM" id="SSF103481">
    <property type="entry name" value="Multidrug resistance efflux transporter EmrE"/>
    <property type="match status" value="2"/>
</dbReference>
<keyword evidence="2" id="KW-0812">Transmembrane</keyword>